<name>A0AAV0LN58_9ROSI</name>
<reference evidence="2" key="1">
    <citation type="submission" date="2022-08" db="EMBL/GenBank/DDBJ databases">
        <authorList>
            <person name="Gutierrez-Valencia J."/>
        </authorList>
    </citation>
    <scope>NUCLEOTIDE SEQUENCE</scope>
</reference>
<evidence type="ECO:0000256" key="1">
    <source>
        <dbReference type="ARBA" id="ARBA00022729"/>
    </source>
</evidence>
<comment type="caution">
    <text evidence="2">The sequence shown here is derived from an EMBL/GenBank/DDBJ whole genome shotgun (WGS) entry which is preliminary data.</text>
</comment>
<proteinExistence type="predicted"/>
<dbReference type="InterPro" id="IPR008963">
    <property type="entry name" value="Purple_acid_Pase-like_N"/>
</dbReference>
<gene>
    <name evidence="2" type="ORF">LITE_LOCUS24891</name>
</gene>
<dbReference type="AlphaFoldDB" id="A0AAV0LN58"/>
<dbReference type="Gene3D" id="3.80.10.10">
    <property type="entry name" value="Ribonuclease Inhibitor"/>
    <property type="match status" value="1"/>
</dbReference>
<dbReference type="PANTHER" id="PTHR22953:SF86">
    <property type="entry name" value="PURPLE ACID PHOSPHATASE 10"/>
    <property type="match status" value="1"/>
</dbReference>
<dbReference type="Proteomes" id="UP001154282">
    <property type="component" value="Unassembled WGS sequence"/>
</dbReference>
<feature type="non-terminal residue" evidence="2">
    <location>
        <position position="1"/>
    </location>
</feature>
<evidence type="ECO:0000313" key="3">
    <source>
        <dbReference type="Proteomes" id="UP001154282"/>
    </source>
</evidence>
<evidence type="ECO:0000313" key="2">
    <source>
        <dbReference type="EMBL" id="CAI0435969.1"/>
    </source>
</evidence>
<dbReference type="InterPro" id="IPR039331">
    <property type="entry name" value="PAPs-like"/>
</dbReference>
<sequence length="240" mass="26499">DGLFLQRVKLGLSDPNDALSSWNGVLCSPDGAHVTAVDLSNALLAGPFPSFLCRIQTLTSLSLFNNSFLFYLLFQFEQDAVNACCNCIVFDNKYYYEVGIGSNLTRQFWFTTPPKPGPDVQCTFGLIGDLGSTSPLGYYVKRASAYIIVLSSYSAYGKCTPRYRWLEEELQKHDASASLLSLPRTHAYFDLASESKMVMLSKPIPSGCSTDTHWLQPLAESSQAAAILKRCVSSHLSEYV</sequence>
<keyword evidence="1" id="KW-0732">Signal</keyword>
<protein>
    <submittedName>
        <fullName evidence="2">Uncharacterized protein</fullName>
    </submittedName>
</protein>
<dbReference type="Gene3D" id="3.60.21.10">
    <property type="match status" value="1"/>
</dbReference>
<dbReference type="InterPro" id="IPR032675">
    <property type="entry name" value="LRR_dom_sf"/>
</dbReference>
<organism evidence="2 3">
    <name type="scientific">Linum tenue</name>
    <dbReference type="NCBI Taxonomy" id="586396"/>
    <lineage>
        <taxon>Eukaryota</taxon>
        <taxon>Viridiplantae</taxon>
        <taxon>Streptophyta</taxon>
        <taxon>Embryophyta</taxon>
        <taxon>Tracheophyta</taxon>
        <taxon>Spermatophyta</taxon>
        <taxon>Magnoliopsida</taxon>
        <taxon>eudicotyledons</taxon>
        <taxon>Gunneridae</taxon>
        <taxon>Pentapetalae</taxon>
        <taxon>rosids</taxon>
        <taxon>fabids</taxon>
        <taxon>Malpighiales</taxon>
        <taxon>Linaceae</taxon>
        <taxon>Linum</taxon>
    </lineage>
</organism>
<accession>A0AAV0LN58</accession>
<dbReference type="PANTHER" id="PTHR22953">
    <property type="entry name" value="ACID PHOSPHATASE RELATED"/>
    <property type="match status" value="1"/>
</dbReference>
<dbReference type="GO" id="GO:0003993">
    <property type="term" value="F:acid phosphatase activity"/>
    <property type="evidence" value="ECO:0007669"/>
    <property type="project" value="InterPro"/>
</dbReference>
<dbReference type="InterPro" id="IPR029052">
    <property type="entry name" value="Metallo-depent_PP-like"/>
</dbReference>
<dbReference type="EMBL" id="CAMGYJ010000006">
    <property type="protein sequence ID" value="CAI0435969.1"/>
    <property type="molecule type" value="Genomic_DNA"/>
</dbReference>
<dbReference type="SUPFAM" id="SSF49363">
    <property type="entry name" value="Purple acid phosphatase, N-terminal domain"/>
    <property type="match status" value="1"/>
</dbReference>
<dbReference type="GO" id="GO:0046872">
    <property type="term" value="F:metal ion binding"/>
    <property type="evidence" value="ECO:0007669"/>
    <property type="project" value="InterPro"/>
</dbReference>
<keyword evidence="3" id="KW-1185">Reference proteome</keyword>